<evidence type="ECO:0000256" key="1">
    <source>
        <dbReference type="SAM" id="Coils"/>
    </source>
</evidence>
<evidence type="ECO:0000313" key="2">
    <source>
        <dbReference type="EMBL" id="NSG31109.1"/>
    </source>
</evidence>
<comment type="caution">
    <text evidence="2">The sequence shown here is derived from an EMBL/GenBank/DDBJ whole genome shotgun (WGS) entry which is preliminary data.</text>
</comment>
<keyword evidence="1" id="KW-0175">Coiled coil</keyword>
<feature type="coiled-coil region" evidence="1">
    <location>
        <begin position="23"/>
        <end position="78"/>
    </location>
</feature>
<name>A0ABX2GZV6_9FIRM</name>
<dbReference type="RefSeq" id="WP_173865753.1">
    <property type="nucleotide sequence ID" value="NZ_JAAWUU010000005.1"/>
</dbReference>
<proteinExistence type="predicted"/>
<accession>A0ABX2GZV6</accession>
<dbReference type="Proteomes" id="UP000821846">
    <property type="component" value="Unassembled WGS sequence"/>
</dbReference>
<reference evidence="2 3" key="1">
    <citation type="journal article" date="2020" name="Cell Host Microbe">
        <title>Functional and Genomic Variation between Human-Derived Isolates of Lachnospiraceae Reveals Inter- and Intra-Species Diversity.</title>
        <authorList>
            <person name="Sorbara M.T."/>
            <person name="Littmann E.R."/>
            <person name="Fontana E."/>
            <person name="Moody T.U."/>
            <person name="Kohout C.E."/>
            <person name="Gjonbalaj M."/>
            <person name="Eaton V."/>
            <person name="Seok R."/>
            <person name="Leiner I.M."/>
            <person name="Pamer E.G."/>
        </authorList>
    </citation>
    <scope>NUCLEOTIDE SEQUENCE [LARGE SCALE GENOMIC DNA]</scope>
    <source>
        <strain evidence="2 3">MSK.14.16</strain>
    </source>
</reference>
<gene>
    <name evidence="2" type="ORF">HFM93_12715</name>
</gene>
<sequence length="244" mass="29124">MYYEFDDYFEPGEFDEKIEELKNELRESVKKEINDEIEKLRKENKELQGIKNNFESIKRDFERKKEECERVMKDAEYRAKHARLAELMEQMKLVLWSVTWEARYKRKCNKCDCWRNVKVTLPSGNTVSDTCICAKTARVYHPKENVLYEIADRGLDFRVWYKERGDKGKEYFIADTIAVIPSKIIDRNKNFEEINKKEVYGIFFTSFEECQEFCSYLNKKEGVAGYDYDREGNLIAESTGEDNE</sequence>
<protein>
    <submittedName>
        <fullName evidence="2">Uncharacterized protein</fullName>
    </submittedName>
</protein>
<organism evidence="2 3">
    <name type="scientific">Faecalicatena fissicatena</name>
    <dbReference type="NCBI Taxonomy" id="290055"/>
    <lineage>
        <taxon>Bacteria</taxon>
        <taxon>Bacillati</taxon>
        <taxon>Bacillota</taxon>
        <taxon>Clostridia</taxon>
        <taxon>Lachnospirales</taxon>
        <taxon>Lachnospiraceae</taxon>
        <taxon>Faecalicatena</taxon>
    </lineage>
</organism>
<keyword evidence="3" id="KW-1185">Reference proteome</keyword>
<evidence type="ECO:0000313" key="3">
    <source>
        <dbReference type="Proteomes" id="UP000821846"/>
    </source>
</evidence>
<dbReference type="EMBL" id="JAAWUZ010000059">
    <property type="protein sequence ID" value="NSG31109.1"/>
    <property type="molecule type" value="Genomic_DNA"/>
</dbReference>